<dbReference type="GO" id="GO:0005819">
    <property type="term" value="C:spindle"/>
    <property type="evidence" value="ECO:0007669"/>
    <property type="project" value="InterPro"/>
</dbReference>
<dbReference type="GO" id="GO:0030295">
    <property type="term" value="F:protein kinase activator activity"/>
    <property type="evidence" value="ECO:0007669"/>
    <property type="project" value="TreeGrafter"/>
</dbReference>
<dbReference type="GO" id="GO:0005880">
    <property type="term" value="C:nuclear microtubule"/>
    <property type="evidence" value="ECO:0007669"/>
    <property type="project" value="TreeGrafter"/>
</dbReference>
<evidence type="ECO:0000313" key="9">
    <source>
        <dbReference type="EMBL" id="KZV42764.1"/>
    </source>
</evidence>
<dbReference type="AlphaFoldDB" id="A0A2Z7C7A7"/>
<evidence type="ECO:0000256" key="2">
    <source>
        <dbReference type="ARBA" id="ARBA00005885"/>
    </source>
</evidence>
<dbReference type="PANTHER" id="PTHR14326:SF58">
    <property type="entry name" value="TPX2 (TARGETING PROTEIN FOR XKLP2) PROTEIN FAMILY"/>
    <property type="match status" value="1"/>
</dbReference>
<evidence type="ECO:0000256" key="3">
    <source>
        <dbReference type="ARBA" id="ARBA00022490"/>
    </source>
</evidence>
<feature type="region of interest" description="Disordered" evidence="7">
    <location>
        <begin position="169"/>
        <end position="193"/>
    </location>
</feature>
<keyword evidence="5" id="KW-0206">Cytoskeleton</keyword>
<feature type="region of interest" description="Disordered" evidence="7">
    <location>
        <begin position="289"/>
        <end position="341"/>
    </location>
</feature>
<name>A0A2Z7C7A7_9LAMI</name>
<proteinExistence type="inferred from homology"/>
<dbReference type="InterPro" id="IPR027329">
    <property type="entry name" value="TPX2_C"/>
</dbReference>
<feature type="region of interest" description="Disordered" evidence="7">
    <location>
        <begin position="460"/>
        <end position="486"/>
    </location>
</feature>
<gene>
    <name evidence="9" type="ORF">F511_07461</name>
</gene>
<reference evidence="9 10" key="1">
    <citation type="journal article" date="2015" name="Proc. Natl. Acad. Sci. U.S.A.">
        <title>The resurrection genome of Boea hygrometrica: A blueprint for survival of dehydration.</title>
        <authorList>
            <person name="Xiao L."/>
            <person name="Yang G."/>
            <person name="Zhang L."/>
            <person name="Yang X."/>
            <person name="Zhao S."/>
            <person name="Ji Z."/>
            <person name="Zhou Q."/>
            <person name="Hu M."/>
            <person name="Wang Y."/>
            <person name="Chen M."/>
            <person name="Xu Y."/>
            <person name="Jin H."/>
            <person name="Xiao X."/>
            <person name="Hu G."/>
            <person name="Bao F."/>
            <person name="Hu Y."/>
            <person name="Wan P."/>
            <person name="Li L."/>
            <person name="Deng X."/>
            <person name="Kuang T."/>
            <person name="Xiang C."/>
            <person name="Zhu J.K."/>
            <person name="Oliver M.J."/>
            <person name="He Y."/>
        </authorList>
    </citation>
    <scope>NUCLEOTIDE SEQUENCE [LARGE SCALE GENOMIC DNA]</scope>
    <source>
        <strain evidence="10">cv. XS01</strain>
    </source>
</reference>
<dbReference type="EMBL" id="KQ998961">
    <property type="protein sequence ID" value="KZV42764.1"/>
    <property type="molecule type" value="Genomic_DNA"/>
</dbReference>
<accession>A0A2Z7C7A7</accession>
<keyword evidence="4" id="KW-0493">Microtubule</keyword>
<keyword evidence="10" id="KW-1185">Reference proteome</keyword>
<comment type="similarity">
    <text evidence="2">Belongs to the TPX2 family.</text>
</comment>
<protein>
    <recommendedName>
        <fullName evidence="8">TPX2 C-terminal domain-containing protein</fullName>
    </recommendedName>
</protein>
<dbReference type="Pfam" id="PF06886">
    <property type="entry name" value="TPX2"/>
    <property type="match status" value="1"/>
</dbReference>
<dbReference type="PANTHER" id="PTHR14326">
    <property type="entry name" value="TARGETING PROTEIN FOR XKLP2"/>
    <property type="match status" value="1"/>
</dbReference>
<feature type="domain" description="TPX2 C-terminal" evidence="8">
    <location>
        <begin position="403"/>
        <end position="477"/>
    </location>
</feature>
<dbReference type="GO" id="GO:0090307">
    <property type="term" value="P:mitotic spindle assembly"/>
    <property type="evidence" value="ECO:0007669"/>
    <property type="project" value="TreeGrafter"/>
</dbReference>
<dbReference type="GO" id="GO:0008017">
    <property type="term" value="F:microtubule binding"/>
    <property type="evidence" value="ECO:0007669"/>
    <property type="project" value="TreeGrafter"/>
</dbReference>
<dbReference type="InterPro" id="IPR009675">
    <property type="entry name" value="TPX2_fam"/>
</dbReference>
<evidence type="ECO:0000256" key="1">
    <source>
        <dbReference type="ARBA" id="ARBA00004245"/>
    </source>
</evidence>
<dbReference type="OrthoDB" id="7677582at2759"/>
<dbReference type="GO" id="GO:0060236">
    <property type="term" value="P:regulation of mitotic spindle organization"/>
    <property type="evidence" value="ECO:0007669"/>
    <property type="project" value="InterPro"/>
</dbReference>
<dbReference type="Proteomes" id="UP000250235">
    <property type="component" value="Unassembled WGS sequence"/>
</dbReference>
<evidence type="ECO:0000256" key="4">
    <source>
        <dbReference type="ARBA" id="ARBA00022701"/>
    </source>
</evidence>
<comment type="subcellular location">
    <subcellularLocation>
        <location evidence="1">Cytoplasm</location>
        <location evidence="1">Cytoskeleton</location>
    </subcellularLocation>
</comment>
<evidence type="ECO:0000259" key="8">
    <source>
        <dbReference type="Pfam" id="PF06886"/>
    </source>
</evidence>
<keyword evidence="3" id="KW-0963">Cytoplasm</keyword>
<keyword evidence="6" id="KW-0175">Coiled coil</keyword>
<evidence type="ECO:0000313" key="10">
    <source>
        <dbReference type="Proteomes" id="UP000250235"/>
    </source>
</evidence>
<feature type="compositionally biased region" description="Low complexity" evidence="7">
    <location>
        <begin position="38"/>
        <end position="53"/>
    </location>
</feature>
<feature type="compositionally biased region" description="Polar residues" evidence="7">
    <location>
        <begin position="289"/>
        <end position="309"/>
    </location>
</feature>
<feature type="coiled-coil region" evidence="6">
    <location>
        <begin position="230"/>
        <end position="257"/>
    </location>
</feature>
<feature type="region of interest" description="Disordered" evidence="7">
    <location>
        <begin position="1"/>
        <end position="76"/>
    </location>
</feature>
<organism evidence="9 10">
    <name type="scientific">Dorcoceras hygrometricum</name>
    <dbReference type="NCBI Taxonomy" id="472368"/>
    <lineage>
        <taxon>Eukaryota</taxon>
        <taxon>Viridiplantae</taxon>
        <taxon>Streptophyta</taxon>
        <taxon>Embryophyta</taxon>
        <taxon>Tracheophyta</taxon>
        <taxon>Spermatophyta</taxon>
        <taxon>Magnoliopsida</taxon>
        <taxon>eudicotyledons</taxon>
        <taxon>Gunneridae</taxon>
        <taxon>Pentapetalae</taxon>
        <taxon>asterids</taxon>
        <taxon>lamiids</taxon>
        <taxon>Lamiales</taxon>
        <taxon>Gesneriaceae</taxon>
        <taxon>Didymocarpoideae</taxon>
        <taxon>Trichosporeae</taxon>
        <taxon>Loxocarpinae</taxon>
        <taxon>Dorcoceras</taxon>
    </lineage>
</organism>
<evidence type="ECO:0000256" key="6">
    <source>
        <dbReference type="SAM" id="Coils"/>
    </source>
</evidence>
<evidence type="ECO:0000256" key="5">
    <source>
        <dbReference type="ARBA" id="ARBA00023212"/>
    </source>
</evidence>
<sequence>MDSSEKRAAAMVTPGKEKTSQSNPSKTYGSKKCSENFNPNFSSPKLKSSNSPSVTSSEKSARKPNPNQMASPLLKTKIRDRKFVIAKKKSRNEEVNSSTSAVVCQKCGKSIGRTKCLCEAYRSLRASQEEFFVRREEKDYDIDFEKVKECDDETVKEHMKATSIGQDSGIVNKGKIEGNDAVGEEGESGLKRSRDRLLEEAKVSVPEPGSGRVMHLVKAFEKFNMIPNSNDLKEKEVEEMKEENKGLKCELTGLQQHPKCSKMEVSFSPFSPADLILTSESLGLDSNRSYSLDSSQGSVSISVRTSADGRTSRRRSAESSQTFSGRHCKRKQLKSTSQKPFMLRTEQRGKCKEEEFMKKLQQMMEEEKKLRIPIAQGLPLTTDEPECLMKPPVKENTRPVNLVLHSDIRAEERAEFDHQVAKKMSLIEEYKMERDRQQKLAEEEEIRRLRKEIVPKAQPMPFFDRPFIPRRSTRQPTVPREPKFHAPQQKKIKCCMSWDDNCSEYEG</sequence>
<evidence type="ECO:0000256" key="7">
    <source>
        <dbReference type="SAM" id="MobiDB-lite"/>
    </source>
</evidence>